<dbReference type="Gene3D" id="3.30.300.160">
    <property type="entry name" value="Type II secretion system, protein E, N-terminal domain"/>
    <property type="match status" value="1"/>
</dbReference>
<dbReference type="OrthoDB" id="5506636at2"/>
<dbReference type="RefSeq" id="WP_002621926.1">
    <property type="nucleotide sequence ID" value="NZ_ANAH02000010.1"/>
</dbReference>
<keyword evidence="4" id="KW-1185">Reference proteome</keyword>
<organism evidence="3 4">
    <name type="scientific">Cystobacter fuscus (strain ATCC 25194 / DSM 2262 / NBRC 100088 / M29)</name>
    <dbReference type="NCBI Taxonomy" id="1242864"/>
    <lineage>
        <taxon>Bacteria</taxon>
        <taxon>Pseudomonadati</taxon>
        <taxon>Myxococcota</taxon>
        <taxon>Myxococcia</taxon>
        <taxon>Myxococcales</taxon>
        <taxon>Cystobacterineae</taxon>
        <taxon>Archangiaceae</taxon>
        <taxon>Cystobacter</taxon>
    </lineage>
</organism>
<proteinExistence type="predicted"/>
<dbReference type="EMBL" id="ANAH02000010">
    <property type="protein sequence ID" value="EPX61129.1"/>
    <property type="molecule type" value="Genomic_DNA"/>
</dbReference>
<dbReference type="PANTHER" id="PTHR30258">
    <property type="entry name" value="TYPE II SECRETION SYSTEM PROTEIN GSPE-RELATED"/>
    <property type="match status" value="1"/>
</dbReference>
<dbReference type="SUPFAM" id="SSF160246">
    <property type="entry name" value="EspE N-terminal domain-like"/>
    <property type="match status" value="1"/>
</dbReference>
<gene>
    <name evidence="3" type="ORF">D187_000912</name>
</gene>
<evidence type="ECO:0000256" key="1">
    <source>
        <dbReference type="SAM" id="MobiDB-lite"/>
    </source>
</evidence>
<evidence type="ECO:0000313" key="4">
    <source>
        <dbReference type="Proteomes" id="UP000011682"/>
    </source>
</evidence>
<dbReference type="Pfam" id="PF05157">
    <property type="entry name" value="MshEN"/>
    <property type="match status" value="1"/>
</dbReference>
<dbReference type="AlphaFoldDB" id="S9QIQ5"/>
<accession>S9QIQ5</accession>
<dbReference type="InterPro" id="IPR037257">
    <property type="entry name" value="T2SS_E_N_sf"/>
</dbReference>
<dbReference type="GO" id="GO:0005886">
    <property type="term" value="C:plasma membrane"/>
    <property type="evidence" value="ECO:0007669"/>
    <property type="project" value="TreeGrafter"/>
</dbReference>
<comment type="caution">
    <text evidence="3">The sequence shown here is derived from an EMBL/GenBank/DDBJ whole genome shotgun (WGS) entry which is preliminary data.</text>
</comment>
<evidence type="ECO:0000259" key="2">
    <source>
        <dbReference type="Pfam" id="PF05157"/>
    </source>
</evidence>
<name>S9QIQ5_CYSF2</name>
<feature type="region of interest" description="Disordered" evidence="1">
    <location>
        <begin position="208"/>
        <end position="227"/>
    </location>
</feature>
<dbReference type="eggNOG" id="COG2804">
    <property type="taxonomic scope" value="Bacteria"/>
</dbReference>
<dbReference type="Proteomes" id="UP000011682">
    <property type="component" value="Unassembled WGS sequence"/>
</dbReference>
<dbReference type="PANTHER" id="PTHR30258:SF3">
    <property type="entry name" value="SLL1921 PROTEIN"/>
    <property type="match status" value="1"/>
</dbReference>
<sequence length="284" mass="31279">MARKRIGELLLERGAISTAQLDAALLAQQRTRQRLGATLVAQGAITEKTLAHALSEALGVPVMDLTGRAPDWSALHLLRARFCEQHDLFPISLENVGGQRVLMVAMADPLDSAALQEMEFTTGMKVSPRVAPLSAVRACIQRYYHPDVPARTTSSTGLPLADEDDVEEIILGQEEITAEADEIIVGEEELPPGEMTRRVSLEQLIQEREQKRRGTRRGPARRAPSGDVSAALDSLFGEPQAHASAVDPVEELERKFWALMRIMARKGLLTNEEFTRELDDEPEG</sequence>
<feature type="domain" description="Type II secretion system protein GspE N-terminal" evidence="2">
    <location>
        <begin position="58"/>
        <end position="147"/>
    </location>
</feature>
<protein>
    <submittedName>
        <fullName evidence="3">Type II secretory pathway, ATPase PulE/Tfp pilus assembly pathway, ATPase PilB</fullName>
    </submittedName>
</protein>
<evidence type="ECO:0000313" key="3">
    <source>
        <dbReference type="EMBL" id="EPX61129.1"/>
    </source>
</evidence>
<reference evidence="3" key="1">
    <citation type="submission" date="2013-05" db="EMBL/GenBank/DDBJ databases">
        <title>Genome assembly of Cystobacter fuscus DSM 2262.</title>
        <authorList>
            <person name="Sharma G."/>
            <person name="Khatri I."/>
            <person name="Kaur C."/>
            <person name="Mayilraj S."/>
            <person name="Subramanian S."/>
        </authorList>
    </citation>
    <scope>NUCLEOTIDE SEQUENCE [LARGE SCALE GENOMIC DNA]</scope>
    <source>
        <strain evidence="3">DSM 2262</strain>
    </source>
</reference>
<dbReference type="GO" id="GO:0016887">
    <property type="term" value="F:ATP hydrolysis activity"/>
    <property type="evidence" value="ECO:0007669"/>
    <property type="project" value="TreeGrafter"/>
</dbReference>
<dbReference type="InterPro" id="IPR007831">
    <property type="entry name" value="T2SS_GspE_N"/>
</dbReference>